<sequence>MMATSTHKSSATRRHVRARCVWAALGLLASATATACTSQHNAGGPVNLVIDAWDDVEQDKLIANFTMGNGNSQFLLGCAHGEVVPMDVTSMLPSLEFVRDVLVNGQSYPAFGLTDYPRSPLLIFSHQIWTGGGSIREQSYPLDVRGMVHFTSKPLDSNGRGSLVAVAAVSRGGIMERVPTTLLGTVSRQSPLYPAFVKTDTFTVTANLKVPTCQLSDTPVKLLDVAAVDLPASGSHTGERSFDVAMNCNGAFPVEMVLTDANLPGNTGSRLAPTANSTAGAVRVELLREGVPVELGKTWTIPLTQNGRQNITLAARYYREAGTFHGGVVEGQAVITATYR</sequence>
<accession>A0ABY7Y2U9</accession>
<dbReference type="InterPro" id="IPR050263">
    <property type="entry name" value="Bact_Fimbrial_Adh_Pro"/>
</dbReference>
<feature type="signal peptide" evidence="4">
    <location>
        <begin position="1"/>
        <end position="35"/>
    </location>
</feature>
<dbReference type="PANTHER" id="PTHR33420:SF14">
    <property type="entry name" value="TYPE 1 FIMBRIN D-MANNOSE SPECIFIC ADHESIN"/>
    <property type="match status" value="1"/>
</dbReference>
<evidence type="ECO:0000313" key="5">
    <source>
        <dbReference type="EMBL" id="WDM64299.1"/>
    </source>
</evidence>
<reference evidence="5 6" key="1">
    <citation type="submission" date="2021-08" db="EMBL/GenBank/DDBJ databases">
        <title>Stenotrophomonas forensis sp. nov., isolated from contaminated viral transport media.</title>
        <authorList>
            <person name="Nguyen S.V."/>
            <person name="Edwards D."/>
            <person name="Scott S."/>
            <person name="Doss J."/>
            <person name="Merid S."/>
            <person name="Zelaya E."/>
            <person name="Maza C."/>
            <person name="Mann M."/>
            <person name="Hamilton B."/>
            <person name="Blackwell R."/>
            <person name="Tran A."/>
            <person name="Hauser J."/>
        </authorList>
    </citation>
    <scope>NUCLEOTIDE SEQUENCE [LARGE SCALE GENOMIC DNA]</scope>
    <source>
        <strain evidence="5 6">DFS-20110405</strain>
    </source>
</reference>
<evidence type="ECO:0008006" key="7">
    <source>
        <dbReference type="Google" id="ProtNLM"/>
    </source>
</evidence>
<dbReference type="SUPFAM" id="SSF49401">
    <property type="entry name" value="Bacterial adhesins"/>
    <property type="match status" value="1"/>
</dbReference>
<dbReference type="PANTHER" id="PTHR33420">
    <property type="entry name" value="FIMBRIAL SUBUNIT ELFA-RELATED"/>
    <property type="match status" value="1"/>
</dbReference>
<evidence type="ECO:0000256" key="4">
    <source>
        <dbReference type="SAM" id="SignalP"/>
    </source>
</evidence>
<dbReference type="EMBL" id="CP082270">
    <property type="protein sequence ID" value="WDM64299.1"/>
    <property type="molecule type" value="Genomic_DNA"/>
</dbReference>
<dbReference type="Gene3D" id="2.60.40.1090">
    <property type="entry name" value="Fimbrial-type adhesion domain"/>
    <property type="match status" value="1"/>
</dbReference>
<comment type="subcellular location">
    <subcellularLocation>
        <location evidence="1">Fimbrium</location>
    </subcellularLocation>
</comment>
<evidence type="ECO:0000256" key="3">
    <source>
        <dbReference type="ARBA" id="ARBA00023263"/>
    </source>
</evidence>
<keyword evidence="6" id="KW-1185">Reference proteome</keyword>
<dbReference type="Proteomes" id="UP001216828">
    <property type="component" value="Chromosome"/>
</dbReference>
<evidence type="ECO:0000256" key="1">
    <source>
        <dbReference type="ARBA" id="ARBA00004561"/>
    </source>
</evidence>
<comment type="similarity">
    <text evidence="2">Belongs to the fimbrial protein family.</text>
</comment>
<dbReference type="InterPro" id="IPR036937">
    <property type="entry name" value="Adhesion_dom_fimbrial_sf"/>
</dbReference>
<keyword evidence="3" id="KW-0281">Fimbrium</keyword>
<dbReference type="InterPro" id="IPR008966">
    <property type="entry name" value="Adhesion_dom_sf"/>
</dbReference>
<protein>
    <recommendedName>
        <fullName evidence="7">Fimbrial-type adhesion domain-containing protein</fullName>
    </recommendedName>
</protein>
<organism evidence="5 6">
    <name type="scientific">Stenotrophomonas forensis</name>
    <dbReference type="NCBI Taxonomy" id="2871169"/>
    <lineage>
        <taxon>Bacteria</taxon>
        <taxon>Pseudomonadati</taxon>
        <taxon>Pseudomonadota</taxon>
        <taxon>Gammaproteobacteria</taxon>
        <taxon>Lysobacterales</taxon>
        <taxon>Lysobacteraceae</taxon>
        <taxon>Stenotrophomonas</taxon>
        <taxon>Stenotrophomonas maltophilia group</taxon>
    </lineage>
</organism>
<gene>
    <name evidence="5" type="ORF">K5L94_03080</name>
</gene>
<dbReference type="RefSeq" id="WP_274511985.1">
    <property type="nucleotide sequence ID" value="NZ_CP082270.1"/>
</dbReference>
<feature type="chain" id="PRO_5046448068" description="Fimbrial-type adhesion domain-containing protein" evidence="4">
    <location>
        <begin position="36"/>
        <end position="340"/>
    </location>
</feature>
<proteinExistence type="inferred from homology"/>
<evidence type="ECO:0000256" key="2">
    <source>
        <dbReference type="ARBA" id="ARBA00006671"/>
    </source>
</evidence>
<keyword evidence="4" id="KW-0732">Signal</keyword>
<name>A0ABY7Y2U9_9GAMM</name>
<evidence type="ECO:0000313" key="6">
    <source>
        <dbReference type="Proteomes" id="UP001216828"/>
    </source>
</evidence>